<dbReference type="EC" id="2.5.1.74" evidence="8 9"/>
<dbReference type="RefSeq" id="WP_007000650.1">
    <property type="nucleotide sequence ID" value="NZ_JH992955.1"/>
</dbReference>
<dbReference type="STRING" id="202789.GCA_001457435_01703"/>
<proteinExistence type="inferred from homology"/>
<dbReference type="PATRIC" id="fig|883066.3.peg.454"/>
<feature type="transmembrane region" description="Helical" evidence="8">
    <location>
        <begin position="114"/>
        <end position="133"/>
    </location>
</feature>
<keyword evidence="6 8" id="KW-1133">Transmembrane helix</keyword>
<feature type="transmembrane region" description="Helical" evidence="8">
    <location>
        <begin position="282"/>
        <end position="300"/>
    </location>
</feature>
<evidence type="ECO:0000256" key="2">
    <source>
        <dbReference type="ARBA" id="ARBA00022428"/>
    </source>
</evidence>
<evidence type="ECO:0000313" key="11">
    <source>
        <dbReference type="Proteomes" id="UP000009888"/>
    </source>
</evidence>
<dbReference type="eggNOG" id="COG1575">
    <property type="taxonomic scope" value="Bacteria"/>
</dbReference>
<dbReference type="Proteomes" id="UP000009888">
    <property type="component" value="Unassembled WGS sequence"/>
</dbReference>
<dbReference type="GO" id="GO:0042371">
    <property type="term" value="P:vitamin K biosynthetic process"/>
    <property type="evidence" value="ECO:0007669"/>
    <property type="project" value="TreeGrafter"/>
</dbReference>
<dbReference type="InterPro" id="IPR026046">
    <property type="entry name" value="UBIAD1"/>
</dbReference>
<dbReference type="PIRSF" id="PIRSF005355">
    <property type="entry name" value="UBIAD1"/>
    <property type="match status" value="1"/>
</dbReference>
<dbReference type="HOGENOM" id="CLU_043611_1_0_11"/>
<evidence type="ECO:0000256" key="6">
    <source>
        <dbReference type="ARBA" id="ARBA00022989"/>
    </source>
</evidence>
<dbReference type="EMBL" id="AGWL01000002">
    <property type="protein sequence ID" value="EKU95645.1"/>
    <property type="molecule type" value="Genomic_DNA"/>
</dbReference>
<dbReference type="InterPro" id="IPR004657">
    <property type="entry name" value="MenA"/>
</dbReference>
<dbReference type="GO" id="GO:0005886">
    <property type="term" value="C:plasma membrane"/>
    <property type="evidence" value="ECO:0007669"/>
    <property type="project" value="UniProtKB-SubCell"/>
</dbReference>
<feature type="transmembrane region" description="Helical" evidence="8">
    <location>
        <begin position="170"/>
        <end position="188"/>
    </location>
</feature>
<evidence type="ECO:0000256" key="5">
    <source>
        <dbReference type="ARBA" id="ARBA00022692"/>
    </source>
</evidence>
<evidence type="ECO:0000256" key="1">
    <source>
        <dbReference type="ARBA" id="ARBA00004141"/>
    </source>
</evidence>
<evidence type="ECO:0000256" key="7">
    <source>
        <dbReference type="ARBA" id="ARBA00023136"/>
    </source>
</evidence>
<evidence type="ECO:0000313" key="10">
    <source>
        <dbReference type="EMBL" id="EKU95645.1"/>
    </source>
</evidence>
<protein>
    <recommendedName>
        <fullName evidence="8 9">1,4-dihydroxy-2-naphthoate octaprenyltransferase</fullName>
        <shortName evidence="8">DHNA-octaprenyltransferase</shortName>
        <ecNumber evidence="8 9">2.5.1.74</ecNumber>
    </recommendedName>
</protein>
<keyword evidence="11" id="KW-1185">Reference proteome</keyword>
<feature type="transmembrane region" description="Helical" evidence="8">
    <location>
        <begin position="88"/>
        <end position="108"/>
    </location>
</feature>
<keyword evidence="2 8" id="KW-0474">Menaquinone biosynthesis</keyword>
<keyword evidence="7 8" id="KW-0472">Membrane</keyword>
<dbReference type="Gene3D" id="1.10.357.140">
    <property type="entry name" value="UbiA prenyltransferase"/>
    <property type="match status" value="1"/>
</dbReference>
<evidence type="ECO:0000256" key="8">
    <source>
        <dbReference type="HAMAP-Rule" id="MF_01937"/>
    </source>
</evidence>
<organism evidence="10 11">
    <name type="scientific">Actinobaculum massiliense ACS-171-V-Col2</name>
    <dbReference type="NCBI Taxonomy" id="883066"/>
    <lineage>
        <taxon>Bacteria</taxon>
        <taxon>Bacillati</taxon>
        <taxon>Actinomycetota</taxon>
        <taxon>Actinomycetes</taxon>
        <taxon>Actinomycetales</taxon>
        <taxon>Actinomycetaceae</taxon>
        <taxon>Actinobaculum</taxon>
    </lineage>
</organism>
<dbReference type="GO" id="GO:0009234">
    <property type="term" value="P:menaquinone biosynthetic process"/>
    <property type="evidence" value="ECO:0007669"/>
    <property type="project" value="UniProtKB-UniRule"/>
</dbReference>
<dbReference type="UniPathway" id="UPA00079">
    <property type="reaction ID" value="UER00168"/>
</dbReference>
<sequence>MATLNDWVEGVRARTLPASVAPVFAGTGIVLWDDGVNWARAGLCLVIALALQIGVNLSNDYSDGVRGTDDFRSGPPRLTGGGKTSPKVVLAAALGTYAFAALIGIWLIALTGEWWLLILGVAALAGAWFYTGGKHPYGYAGLGEVGVFIFFGLMSTCGTIYVQLLGVPAVGWMAGCAMGLIACSLLMINNIRDIPTDAVTGKHTLAVRLGDRDARLAYVVLLAEAFALALVMCVALGRLIYLCLLFVPSLLIAVRCVRRILARGKEKLEGRALIPILRDTGFVELLYGLAVFGVFALASFL</sequence>
<reference evidence="10 11" key="1">
    <citation type="submission" date="2012-09" db="EMBL/GenBank/DDBJ databases">
        <title>The Genome Sequence of Actinobaculum massiliae ACS-171-V-COL2.</title>
        <authorList>
            <consortium name="The Broad Institute Genome Sequencing Platform"/>
            <person name="Earl A."/>
            <person name="Ward D."/>
            <person name="Feldgarden M."/>
            <person name="Gevers D."/>
            <person name="Saerens B."/>
            <person name="Vaneechoutte M."/>
            <person name="Walker B."/>
            <person name="Young S.K."/>
            <person name="Zeng Q."/>
            <person name="Gargeya S."/>
            <person name="Fitzgerald M."/>
            <person name="Haas B."/>
            <person name="Abouelleil A."/>
            <person name="Alvarado L."/>
            <person name="Arachchi H.M."/>
            <person name="Berlin A."/>
            <person name="Chapman S.B."/>
            <person name="Goldberg J."/>
            <person name="Griggs A."/>
            <person name="Gujja S."/>
            <person name="Hansen M."/>
            <person name="Howarth C."/>
            <person name="Imamovic A."/>
            <person name="Larimer J."/>
            <person name="McCowen C."/>
            <person name="Montmayeur A."/>
            <person name="Murphy C."/>
            <person name="Neiman D."/>
            <person name="Pearson M."/>
            <person name="Priest M."/>
            <person name="Roberts A."/>
            <person name="Saif S."/>
            <person name="Shea T."/>
            <person name="Sisk P."/>
            <person name="Sykes S."/>
            <person name="Wortman J."/>
            <person name="Nusbaum C."/>
            <person name="Birren B."/>
        </authorList>
    </citation>
    <scope>NUCLEOTIDE SEQUENCE [LARGE SCALE GENOMIC DNA]</scope>
    <source>
        <strain evidence="11">ACS-171-V-Col2</strain>
    </source>
</reference>
<dbReference type="HAMAP" id="MF_01937">
    <property type="entry name" value="MenA_1"/>
    <property type="match status" value="1"/>
</dbReference>
<dbReference type="PANTHER" id="PTHR13929:SF0">
    <property type="entry name" value="UBIA PRENYLTRANSFERASE DOMAIN-CONTAINING PROTEIN 1"/>
    <property type="match status" value="1"/>
</dbReference>
<dbReference type="InterPro" id="IPR000537">
    <property type="entry name" value="UbiA_prenyltransferase"/>
</dbReference>
<dbReference type="CDD" id="cd13962">
    <property type="entry name" value="PT_UbiA_UBIAD1"/>
    <property type="match status" value="1"/>
</dbReference>
<comment type="function">
    <text evidence="8">Conversion of 1,4-dihydroxy-2-naphthoate (DHNA) to demethylmenaquinone (DMK).</text>
</comment>
<dbReference type="AlphaFoldDB" id="K9F2E3"/>
<feature type="transmembrane region" description="Helical" evidence="8">
    <location>
        <begin position="239"/>
        <end position="261"/>
    </location>
</feature>
<dbReference type="GO" id="GO:0046428">
    <property type="term" value="F:1,4-dihydroxy-2-naphthoate polyprenyltransferase activity"/>
    <property type="evidence" value="ECO:0007669"/>
    <property type="project" value="UniProtKB-UniRule"/>
</dbReference>
<feature type="transmembrane region" description="Helical" evidence="8">
    <location>
        <begin position="145"/>
        <end position="164"/>
    </location>
</feature>
<accession>K9F2E3</accession>
<comment type="catalytic activity">
    <reaction evidence="8">
        <text>an all-trans-polyprenyl diphosphate + 1,4-dihydroxy-2-naphthoate + H(+) = a 2-demethylmenaquinol + CO2 + diphosphate</text>
        <dbReference type="Rhea" id="RHEA:26478"/>
        <dbReference type="Rhea" id="RHEA-COMP:9563"/>
        <dbReference type="Rhea" id="RHEA-COMP:9564"/>
        <dbReference type="ChEBI" id="CHEBI:11173"/>
        <dbReference type="ChEBI" id="CHEBI:15378"/>
        <dbReference type="ChEBI" id="CHEBI:16526"/>
        <dbReference type="ChEBI" id="CHEBI:33019"/>
        <dbReference type="ChEBI" id="CHEBI:55437"/>
        <dbReference type="ChEBI" id="CHEBI:58914"/>
        <dbReference type="EC" id="2.5.1.74"/>
    </reaction>
</comment>
<keyword evidence="5 8" id="KW-0812">Transmembrane</keyword>
<dbReference type="NCBIfam" id="NF004751">
    <property type="entry name" value="PRK06080.1-3"/>
    <property type="match status" value="1"/>
</dbReference>
<comment type="similarity">
    <text evidence="8">Belongs to the MenA family. Type 1 subfamily.</text>
</comment>
<evidence type="ECO:0000256" key="3">
    <source>
        <dbReference type="ARBA" id="ARBA00022475"/>
    </source>
</evidence>
<comment type="caution">
    <text evidence="10">The sequence shown here is derived from an EMBL/GenBank/DDBJ whole genome shotgun (WGS) entry which is preliminary data.</text>
</comment>
<evidence type="ECO:0000256" key="9">
    <source>
        <dbReference type="NCBIfam" id="TIGR00751"/>
    </source>
</evidence>
<comment type="pathway">
    <text evidence="8">Quinol/quinone metabolism; menaquinone biosynthesis; menaquinol from 1,4-dihydroxy-2-naphthoate: step 1/2.</text>
</comment>
<keyword evidence="3 8" id="KW-1003">Cell membrane</keyword>
<feature type="transmembrane region" description="Helical" evidence="8">
    <location>
        <begin position="38"/>
        <end position="57"/>
    </location>
</feature>
<dbReference type="InterPro" id="IPR044878">
    <property type="entry name" value="UbiA_sf"/>
</dbReference>
<evidence type="ECO:0000256" key="4">
    <source>
        <dbReference type="ARBA" id="ARBA00022679"/>
    </source>
</evidence>
<dbReference type="PANTHER" id="PTHR13929">
    <property type="entry name" value="1,4-DIHYDROXY-2-NAPHTHOATE OCTAPRENYLTRANSFERASE"/>
    <property type="match status" value="1"/>
</dbReference>
<name>K9F2E3_9ACTO</name>
<gene>
    <name evidence="8" type="primary">menA</name>
    <name evidence="10" type="ORF">HMPREF9233_00432</name>
</gene>
<keyword evidence="4 8" id="KW-0808">Transferase</keyword>
<comment type="subcellular location">
    <subcellularLocation>
        <location evidence="8">Cell membrane</location>
        <topology evidence="8">Multi-pass membrane protein</topology>
    </subcellularLocation>
    <subcellularLocation>
        <location evidence="1">Membrane</location>
        <topology evidence="1">Multi-pass membrane protein</topology>
    </subcellularLocation>
</comment>
<dbReference type="Pfam" id="PF01040">
    <property type="entry name" value="UbiA"/>
    <property type="match status" value="1"/>
</dbReference>
<dbReference type="NCBIfam" id="TIGR00751">
    <property type="entry name" value="menA"/>
    <property type="match status" value="1"/>
</dbReference>
<feature type="transmembrane region" description="Helical" evidence="8">
    <location>
        <begin position="216"/>
        <end position="233"/>
    </location>
</feature>